<dbReference type="InterPro" id="IPR011701">
    <property type="entry name" value="MFS"/>
</dbReference>
<feature type="transmembrane region" description="Helical" evidence="1">
    <location>
        <begin position="364"/>
        <end position="384"/>
    </location>
</feature>
<dbReference type="Gene3D" id="1.20.1250.20">
    <property type="entry name" value="MFS general substrate transporter like domains"/>
    <property type="match status" value="1"/>
</dbReference>
<gene>
    <name evidence="2" type="ORF">H480_20854</name>
</gene>
<accession>R1I223</accession>
<sequence length="395" mass="40268">MSGSGYRRLLSRRFFRWVLVATAGKVPIAMASIGMVFLVRELPGGYTLGASLAATYVLGEVVGAPVLGLWLTPETTRRHLALGMLVGAAAFGGLVLARTASPALLVICAFFAGAGPAASPGGLRTLITSAVPDQDAAPALSVEAALTQTIWAAAPGLVVLMALRVGPGAPLLIAAGCAVVAALLLVRMPPGSPRAEDERHARPLLRSLAAAWPIYVTSAASMALLASAELALPALLEYRQLAVGWAGPLLMTFSIVTAAGSLCYGLRTWPGSPARQTLTMLGATSVAVLSVAVLPGLPGIWLGLLCAGLLQAGTMVARNLWLRERLPGRMHTAGYSIGYAVQGAGYSVTATTVGLVLSASTPPAAVLCCVAIALLLVGASAVAASRANPRVRVEA</sequence>
<evidence type="ECO:0000256" key="1">
    <source>
        <dbReference type="SAM" id="Phobius"/>
    </source>
</evidence>
<dbReference type="InterPro" id="IPR036259">
    <property type="entry name" value="MFS_trans_sf"/>
</dbReference>
<feature type="transmembrane region" description="Helical" evidence="1">
    <location>
        <begin position="14"/>
        <end position="38"/>
    </location>
</feature>
<feature type="transmembrane region" description="Helical" evidence="1">
    <location>
        <begin position="207"/>
        <end position="225"/>
    </location>
</feature>
<dbReference type="SUPFAM" id="SSF103473">
    <property type="entry name" value="MFS general substrate transporter"/>
    <property type="match status" value="1"/>
</dbReference>
<dbReference type="Pfam" id="PF07690">
    <property type="entry name" value="MFS_1"/>
    <property type="match status" value="1"/>
</dbReference>
<evidence type="ECO:0000313" key="2">
    <source>
        <dbReference type="EMBL" id="EOD66576.1"/>
    </source>
</evidence>
<organism evidence="2 3">
    <name type="scientific">Amycolatopsis vancoresmycina DSM 44592</name>
    <dbReference type="NCBI Taxonomy" id="1292037"/>
    <lineage>
        <taxon>Bacteria</taxon>
        <taxon>Bacillati</taxon>
        <taxon>Actinomycetota</taxon>
        <taxon>Actinomycetes</taxon>
        <taxon>Pseudonocardiales</taxon>
        <taxon>Pseudonocardiaceae</taxon>
        <taxon>Amycolatopsis</taxon>
    </lineage>
</organism>
<dbReference type="eggNOG" id="COG2814">
    <property type="taxonomic scope" value="Bacteria"/>
</dbReference>
<dbReference type="PANTHER" id="PTHR23542">
    <property type="match status" value="1"/>
</dbReference>
<proteinExistence type="predicted"/>
<evidence type="ECO:0000313" key="3">
    <source>
        <dbReference type="Proteomes" id="UP000014139"/>
    </source>
</evidence>
<dbReference type="PATRIC" id="fig|1292037.4.peg.3953"/>
<feature type="transmembrane region" description="Helical" evidence="1">
    <location>
        <begin position="169"/>
        <end position="186"/>
    </location>
</feature>
<comment type="caution">
    <text evidence="2">The sequence shown here is derived from an EMBL/GenBank/DDBJ whole genome shotgun (WGS) entry which is preliminary data.</text>
</comment>
<dbReference type="GO" id="GO:0022857">
    <property type="term" value="F:transmembrane transporter activity"/>
    <property type="evidence" value="ECO:0007669"/>
    <property type="project" value="InterPro"/>
</dbReference>
<name>R1I223_9PSEU</name>
<feature type="transmembrane region" description="Helical" evidence="1">
    <location>
        <begin position="300"/>
        <end position="321"/>
    </location>
</feature>
<feature type="transmembrane region" description="Helical" evidence="1">
    <location>
        <begin position="245"/>
        <end position="266"/>
    </location>
</feature>
<keyword evidence="1" id="KW-0812">Transmembrane</keyword>
<feature type="transmembrane region" description="Helical" evidence="1">
    <location>
        <begin position="278"/>
        <end position="294"/>
    </location>
</feature>
<dbReference type="PANTHER" id="PTHR23542:SF1">
    <property type="entry name" value="MAJOR FACILITATOR SUPERFAMILY (MFS) PROFILE DOMAIN-CONTAINING PROTEIN"/>
    <property type="match status" value="1"/>
</dbReference>
<dbReference type="Proteomes" id="UP000014139">
    <property type="component" value="Unassembled WGS sequence"/>
</dbReference>
<protein>
    <recommendedName>
        <fullName evidence="4">Major facilitator transporter</fullName>
    </recommendedName>
</protein>
<reference evidence="2 3" key="1">
    <citation type="submission" date="2013-02" db="EMBL/GenBank/DDBJ databases">
        <title>Draft genome sequence of Amycolatopsis vancoresmycina strain DSM 44592T.</title>
        <authorList>
            <person name="Kumar S."/>
            <person name="Kaur N."/>
            <person name="Kaur C."/>
            <person name="Raghava G.P.S."/>
            <person name="Mayilraj S."/>
        </authorList>
    </citation>
    <scope>NUCLEOTIDE SEQUENCE [LARGE SCALE GENOMIC DNA]</scope>
    <source>
        <strain evidence="2 3">DSM 44592</strain>
    </source>
</reference>
<evidence type="ECO:0008006" key="4">
    <source>
        <dbReference type="Google" id="ProtNLM"/>
    </source>
</evidence>
<dbReference type="RefSeq" id="WP_003090471.1">
    <property type="nucleotide sequence ID" value="NZ_AOUO01000298.1"/>
</dbReference>
<dbReference type="OrthoDB" id="3541730at2"/>
<dbReference type="EMBL" id="AOUO01000298">
    <property type="protein sequence ID" value="EOD66576.1"/>
    <property type="molecule type" value="Genomic_DNA"/>
</dbReference>
<keyword evidence="1" id="KW-1133">Transmembrane helix</keyword>
<keyword evidence="1" id="KW-0472">Membrane</keyword>
<keyword evidence="3" id="KW-1185">Reference proteome</keyword>
<feature type="transmembrane region" description="Helical" evidence="1">
    <location>
        <begin position="333"/>
        <end position="358"/>
    </location>
</feature>
<feature type="transmembrane region" description="Helical" evidence="1">
    <location>
        <begin position="50"/>
        <end position="72"/>
    </location>
</feature>
<dbReference type="AlphaFoldDB" id="R1I223"/>